<dbReference type="GO" id="GO:0005509">
    <property type="term" value="F:calcium ion binding"/>
    <property type="evidence" value="ECO:0007669"/>
    <property type="project" value="InterPro"/>
</dbReference>
<sequence length="1142" mass="125658">MSWRGRRDESSESPTPVWRQKRGREATWSHCKEEPGSDNESRRRAPPAQTSSEVPWFLRQRDARRHQESQDQQRSNSTWGPGDRERSRGPHPRDGGRPWWWRDRSPKQNRKQEEDAAPPPPPPPPPPAPTFKASKTEDNLSGEDTPPLDGRVTPRNVKDEQARPLRNCEEDSASATPPFEEEDEDMEENEQAVGSLRPASPAGPPAIRARSPSRRDSGRMPLLPTPPDPPKKQLEAERMVLEALRNKDPIGVPNGWPAIVAAAYANELDSVQWLINAKADVNAITSSKSSALWQAVSNQNPRMVRPLLEARADPNHVKKSAKGVRRTCLDMALNDDAPASIIKMLEIAGGRRHVDLDRGGGEVALDLKERLAFASREDEDLSSLRPGKRLRLNKLLKEATSFAEMLSRIGDRAEGEVKSEPSSPSTPPDKPGSAYAERSAFKRAYARKMLPLCGEKPVLDFSAYRTSVKATDRLELPSEQQASEPKRRMYAGLEIPPVRGLAHHEAERWRAGVGGSLPADPAAEDKPDLLKDPWGCAMAGKQEEEPSSPEEAETMPKPKRRPQAQASSLSQPPATTPSADPPSVGFAKKMPVKNVPKPPATPPPAHIVPAKARPGAATSTAAFAKAKSLAVLPSTATSPPDAGMSKAVMPPSPSVAVKAMPRKTMGDGSRAQGDETAFAKQASSLSGPAVSEGSEPQQGNLSDLPRLLEETGKEDDRNSEDEDEEAAAKAAKLPHQMPAVRSLMGLDDSRLSEYQMELVKDLASGSKFHDPARDPQAYRKQARNMCLVEVSRLKFCHKDIGPRFSHGSHQGVPVLKLLQDLHAGRADPKELPPLVVMRNRGDLQVVCGNRRLYCLKRFAMEASKAVDVWCVVYDLKAKDTPRPLLFKYILATTTQDSNTVKRMSARDALSHKWFLEHLKDARSHGGQYLSDVQGSPMGTPQSNPSNGSAANPPSGYAERVVRFRGFNKWKQSALRVIANMLPENENNAAREFFLTLDSECRGQVPWATMCEACGFEDIDDAPKEDVRFTELLAATFERKKGLSEKMLKAAYQNYDKSGDGKVSLRDLREGRLIGPLTAKDFKRISRDIGENQPDDVVDFDGFVKMMRIDKIRKTLKAREAEKAAKAAKDGADESDCSGVADD</sequence>
<feature type="compositionally biased region" description="Basic and acidic residues" evidence="2">
    <location>
        <begin position="82"/>
        <end position="114"/>
    </location>
</feature>
<feature type="region of interest" description="Disordered" evidence="2">
    <location>
        <begin position="1"/>
        <end position="233"/>
    </location>
</feature>
<feature type="compositionally biased region" description="Low complexity" evidence="2">
    <location>
        <begin position="607"/>
        <end position="630"/>
    </location>
</feature>
<dbReference type="InterPro" id="IPR002048">
    <property type="entry name" value="EF_hand_dom"/>
</dbReference>
<feature type="compositionally biased region" description="Pro residues" evidence="2">
    <location>
        <begin position="596"/>
        <end position="606"/>
    </location>
</feature>
<keyword evidence="4" id="KW-0418">Kinase</keyword>
<feature type="compositionally biased region" description="Basic and acidic residues" evidence="2">
    <location>
        <begin position="156"/>
        <end position="169"/>
    </location>
</feature>
<comment type="caution">
    <text evidence="4">The sequence shown here is derived from an EMBL/GenBank/DDBJ whole genome shotgun (WGS) entry which is preliminary data.</text>
</comment>
<keyword evidence="1" id="KW-0106">Calcium</keyword>
<evidence type="ECO:0000256" key="2">
    <source>
        <dbReference type="SAM" id="MobiDB-lite"/>
    </source>
</evidence>
<dbReference type="GO" id="GO:0016301">
    <property type="term" value="F:kinase activity"/>
    <property type="evidence" value="ECO:0007669"/>
    <property type="project" value="UniProtKB-KW"/>
</dbReference>
<dbReference type="AlphaFoldDB" id="A0A1Q9D3J8"/>
<evidence type="ECO:0000256" key="1">
    <source>
        <dbReference type="ARBA" id="ARBA00022837"/>
    </source>
</evidence>
<feature type="compositionally biased region" description="Basic and acidic residues" evidence="2">
    <location>
        <begin position="1122"/>
        <end position="1131"/>
    </location>
</feature>
<dbReference type="PROSITE" id="PS50222">
    <property type="entry name" value="EF_HAND_2"/>
    <property type="match status" value="1"/>
</dbReference>
<dbReference type="InterPro" id="IPR018247">
    <property type="entry name" value="EF_Hand_1_Ca_BS"/>
</dbReference>
<feature type="region of interest" description="Disordered" evidence="2">
    <location>
        <begin position="512"/>
        <end position="734"/>
    </location>
</feature>
<evidence type="ECO:0000259" key="3">
    <source>
        <dbReference type="PROSITE" id="PS50222"/>
    </source>
</evidence>
<protein>
    <submittedName>
        <fullName evidence="4">Calcium-dependent protein kinase 4</fullName>
    </submittedName>
</protein>
<evidence type="ECO:0000313" key="4">
    <source>
        <dbReference type="EMBL" id="OLP89715.1"/>
    </source>
</evidence>
<feature type="compositionally biased region" description="Acidic residues" evidence="2">
    <location>
        <begin position="179"/>
        <end position="190"/>
    </location>
</feature>
<feature type="compositionally biased region" description="Low complexity" evidence="2">
    <location>
        <begin position="572"/>
        <end position="595"/>
    </location>
</feature>
<feature type="region of interest" description="Disordered" evidence="2">
    <location>
        <begin position="1122"/>
        <end position="1142"/>
    </location>
</feature>
<dbReference type="Gene3D" id="1.10.238.10">
    <property type="entry name" value="EF-hand"/>
    <property type="match status" value="2"/>
</dbReference>
<feature type="compositionally biased region" description="Basic and acidic residues" evidence="2">
    <location>
        <begin position="23"/>
        <end position="43"/>
    </location>
</feature>
<dbReference type="Pfam" id="PF12796">
    <property type="entry name" value="Ank_2"/>
    <property type="match status" value="1"/>
</dbReference>
<feature type="compositionally biased region" description="Basic and acidic residues" evidence="2">
    <location>
        <begin position="1"/>
        <end position="10"/>
    </location>
</feature>
<dbReference type="OrthoDB" id="10487721at2759"/>
<dbReference type="InterPro" id="IPR011992">
    <property type="entry name" value="EF-hand-dom_pair"/>
</dbReference>
<dbReference type="SUPFAM" id="SSF47473">
    <property type="entry name" value="EF-hand"/>
    <property type="match status" value="1"/>
</dbReference>
<dbReference type="Gene3D" id="1.25.40.20">
    <property type="entry name" value="Ankyrin repeat-containing domain"/>
    <property type="match status" value="1"/>
</dbReference>
<feature type="compositionally biased region" description="Polar residues" evidence="2">
    <location>
        <begin position="930"/>
        <end position="951"/>
    </location>
</feature>
<gene>
    <name evidence="4" type="primary">CPK4</name>
    <name evidence="4" type="ORF">AK812_SmicGene28785</name>
</gene>
<evidence type="ECO:0000313" key="5">
    <source>
        <dbReference type="Proteomes" id="UP000186817"/>
    </source>
</evidence>
<proteinExistence type="predicted"/>
<dbReference type="PROSITE" id="PS00018">
    <property type="entry name" value="EF_HAND_1"/>
    <property type="match status" value="1"/>
</dbReference>
<name>A0A1Q9D3J8_SYMMI</name>
<organism evidence="4 5">
    <name type="scientific">Symbiodinium microadriaticum</name>
    <name type="common">Dinoflagellate</name>
    <name type="synonym">Zooxanthella microadriatica</name>
    <dbReference type="NCBI Taxonomy" id="2951"/>
    <lineage>
        <taxon>Eukaryota</taxon>
        <taxon>Sar</taxon>
        <taxon>Alveolata</taxon>
        <taxon>Dinophyceae</taxon>
        <taxon>Suessiales</taxon>
        <taxon>Symbiodiniaceae</taxon>
        <taxon>Symbiodinium</taxon>
    </lineage>
</organism>
<dbReference type="SUPFAM" id="SSF48403">
    <property type="entry name" value="Ankyrin repeat"/>
    <property type="match status" value="1"/>
</dbReference>
<dbReference type="InterPro" id="IPR036770">
    <property type="entry name" value="Ankyrin_rpt-contain_sf"/>
</dbReference>
<feature type="region of interest" description="Disordered" evidence="2">
    <location>
        <begin position="411"/>
        <end position="436"/>
    </location>
</feature>
<feature type="compositionally biased region" description="Basic and acidic residues" evidence="2">
    <location>
        <begin position="706"/>
        <end position="716"/>
    </location>
</feature>
<feature type="region of interest" description="Disordered" evidence="2">
    <location>
        <begin position="929"/>
        <end position="954"/>
    </location>
</feature>
<dbReference type="EMBL" id="LSRX01000748">
    <property type="protein sequence ID" value="OLP89715.1"/>
    <property type="molecule type" value="Genomic_DNA"/>
</dbReference>
<reference evidence="4 5" key="1">
    <citation type="submission" date="2016-02" db="EMBL/GenBank/DDBJ databases">
        <title>Genome analysis of coral dinoflagellate symbionts highlights evolutionary adaptations to a symbiotic lifestyle.</title>
        <authorList>
            <person name="Aranda M."/>
            <person name="Li Y."/>
            <person name="Liew Y.J."/>
            <person name="Baumgarten S."/>
            <person name="Simakov O."/>
            <person name="Wilson M."/>
            <person name="Piel J."/>
            <person name="Ashoor H."/>
            <person name="Bougouffa S."/>
            <person name="Bajic V.B."/>
            <person name="Ryu T."/>
            <person name="Ravasi T."/>
            <person name="Bayer T."/>
            <person name="Micklem G."/>
            <person name="Kim H."/>
            <person name="Bhak J."/>
            <person name="Lajeunesse T.C."/>
            <person name="Voolstra C.R."/>
        </authorList>
    </citation>
    <scope>NUCLEOTIDE SEQUENCE [LARGE SCALE GENOMIC DNA]</scope>
    <source>
        <strain evidence="4 5">CCMP2467</strain>
    </source>
</reference>
<feature type="compositionally biased region" description="Low complexity" evidence="2">
    <location>
        <begin position="197"/>
        <end position="210"/>
    </location>
</feature>
<feature type="compositionally biased region" description="Acidic residues" evidence="2">
    <location>
        <begin position="1132"/>
        <end position="1142"/>
    </location>
</feature>
<dbReference type="SMART" id="SM00248">
    <property type="entry name" value="ANK"/>
    <property type="match status" value="2"/>
</dbReference>
<dbReference type="Proteomes" id="UP000186817">
    <property type="component" value="Unassembled WGS sequence"/>
</dbReference>
<keyword evidence="4" id="KW-0808">Transferase</keyword>
<accession>A0A1Q9D3J8</accession>
<feature type="compositionally biased region" description="Pro residues" evidence="2">
    <location>
        <begin position="117"/>
        <end position="129"/>
    </location>
</feature>
<dbReference type="InterPro" id="IPR002110">
    <property type="entry name" value="Ankyrin_rpt"/>
</dbReference>
<feature type="domain" description="EF-hand" evidence="3">
    <location>
        <begin position="1042"/>
        <end position="1077"/>
    </location>
</feature>
<keyword evidence="5" id="KW-1185">Reference proteome</keyword>
<feature type="compositionally biased region" description="Basic and acidic residues" evidence="2">
    <location>
        <begin position="59"/>
        <end position="71"/>
    </location>
</feature>